<feature type="region of interest" description="Disordered" evidence="1">
    <location>
        <begin position="375"/>
        <end position="428"/>
    </location>
</feature>
<feature type="region of interest" description="Disordered" evidence="1">
    <location>
        <begin position="315"/>
        <end position="353"/>
    </location>
</feature>
<protein>
    <submittedName>
        <fullName evidence="2">Uncharacterized protein</fullName>
    </submittedName>
</protein>
<dbReference type="AlphaFoldDB" id="A0A8E2JDR9"/>
<evidence type="ECO:0000256" key="1">
    <source>
        <dbReference type="SAM" id="MobiDB-lite"/>
    </source>
</evidence>
<feature type="region of interest" description="Disordered" evidence="1">
    <location>
        <begin position="469"/>
        <end position="509"/>
    </location>
</feature>
<sequence length="509" mass="55924">MSCRIEQLAPQPPHHDLRTLGQFSALWADAKGDIISFMANDNVVIVVTTHSLTTTKTPFALPTGDANSGAAPIPHPPRQTAKKMGRTFDCLALMSSTAFTTSTLFPALTVTSSSTASPFFTFVPSPLPATNLSFPLPPTPSSPQDHATSPLKRCRALTDIDGELSSPRKKKRRLRLFLITSRLSRPFSVPATNIVDRGSSKIAVWAKQKALGRNMLRKAAILNRIRRLQLTQTSAGCGSGDSDGEMEQEKQQEQFELARLAFLYGSHDTHTRPVLQRPPPFPPTAAVRIGNHFALSGSPNAVPFTTPVSAPIREAEEMDTSEEEASSYRSPNDPYSYPPPLAQAPRRDYIPLPPSPLGLSNYDALDLEDEIHDPYAAFDDDDDDHDDSARDGECDWSMRDLSPSASTTVSYGSTVCTSGSELRTPPPLRPYSDRNLHHLDPDEAVMGDYDDVDGEDGIDAVWPDLRDVPKQPYLPVSAQHQQGPGIRVRPPNELTERESESERQRGFMF</sequence>
<feature type="compositionally biased region" description="Acidic residues" evidence="1">
    <location>
        <begin position="316"/>
        <end position="325"/>
    </location>
</feature>
<dbReference type="EMBL" id="KV745039">
    <property type="protein sequence ID" value="OCK78809.1"/>
    <property type="molecule type" value="Genomic_DNA"/>
</dbReference>
<keyword evidence="3" id="KW-1185">Reference proteome</keyword>
<accession>A0A8E2JDR9</accession>
<organism evidence="2 3">
    <name type="scientific">Lepidopterella palustris CBS 459.81</name>
    <dbReference type="NCBI Taxonomy" id="1314670"/>
    <lineage>
        <taxon>Eukaryota</taxon>
        <taxon>Fungi</taxon>
        <taxon>Dikarya</taxon>
        <taxon>Ascomycota</taxon>
        <taxon>Pezizomycotina</taxon>
        <taxon>Dothideomycetes</taxon>
        <taxon>Pleosporomycetidae</taxon>
        <taxon>Mytilinidiales</taxon>
        <taxon>Argynnaceae</taxon>
        <taxon>Lepidopterella</taxon>
    </lineage>
</organism>
<dbReference type="Proteomes" id="UP000250266">
    <property type="component" value="Unassembled WGS sequence"/>
</dbReference>
<reference evidence="2 3" key="1">
    <citation type="journal article" date="2016" name="Nat. Commun.">
        <title>Ectomycorrhizal ecology is imprinted in the genome of the dominant symbiotic fungus Cenococcum geophilum.</title>
        <authorList>
            <consortium name="DOE Joint Genome Institute"/>
            <person name="Peter M."/>
            <person name="Kohler A."/>
            <person name="Ohm R.A."/>
            <person name="Kuo A."/>
            <person name="Krutzmann J."/>
            <person name="Morin E."/>
            <person name="Arend M."/>
            <person name="Barry K.W."/>
            <person name="Binder M."/>
            <person name="Choi C."/>
            <person name="Clum A."/>
            <person name="Copeland A."/>
            <person name="Grisel N."/>
            <person name="Haridas S."/>
            <person name="Kipfer T."/>
            <person name="LaButti K."/>
            <person name="Lindquist E."/>
            <person name="Lipzen A."/>
            <person name="Maire R."/>
            <person name="Meier B."/>
            <person name="Mihaltcheva S."/>
            <person name="Molinier V."/>
            <person name="Murat C."/>
            <person name="Poggeler S."/>
            <person name="Quandt C.A."/>
            <person name="Sperisen C."/>
            <person name="Tritt A."/>
            <person name="Tisserant E."/>
            <person name="Crous P.W."/>
            <person name="Henrissat B."/>
            <person name="Nehls U."/>
            <person name="Egli S."/>
            <person name="Spatafora J.W."/>
            <person name="Grigoriev I.V."/>
            <person name="Martin F.M."/>
        </authorList>
    </citation>
    <scope>NUCLEOTIDE SEQUENCE [LARGE SCALE GENOMIC DNA]</scope>
    <source>
        <strain evidence="2 3">CBS 459.81</strain>
    </source>
</reference>
<feature type="compositionally biased region" description="Polar residues" evidence="1">
    <location>
        <begin position="403"/>
        <end position="421"/>
    </location>
</feature>
<evidence type="ECO:0000313" key="2">
    <source>
        <dbReference type="EMBL" id="OCK78809.1"/>
    </source>
</evidence>
<feature type="compositionally biased region" description="Basic and acidic residues" evidence="1">
    <location>
        <begin position="494"/>
        <end position="509"/>
    </location>
</feature>
<name>A0A8E2JDR9_9PEZI</name>
<dbReference type="OrthoDB" id="5387995at2759"/>
<feature type="compositionally biased region" description="Basic and acidic residues" evidence="1">
    <location>
        <begin position="387"/>
        <end position="398"/>
    </location>
</feature>
<proteinExistence type="predicted"/>
<gene>
    <name evidence="2" type="ORF">K432DRAFT_406148</name>
</gene>
<evidence type="ECO:0000313" key="3">
    <source>
        <dbReference type="Proteomes" id="UP000250266"/>
    </source>
</evidence>